<accession>A0A8J3IJW5</accession>
<protein>
    <recommendedName>
        <fullName evidence="3">Radical SAM protein</fullName>
    </recommendedName>
</protein>
<keyword evidence="2" id="KW-1185">Reference proteome</keyword>
<organism evidence="1 2">
    <name type="scientific">Reticulibacter mediterranei</name>
    <dbReference type="NCBI Taxonomy" id="2778369"/>
    <lineage>
        <taxon>Bacteria</taxon>
        <taxon>Bacillati</taxon>
        <taxon>Chloroflexota</taxon>
        <taxon>Ktedonobacteria</taxon>
        <taxon>Ktedonobacterales</taxon>
        <taxon>Reticulibacteraceae</taxon>
        <taxon>Reticulibacter</taxon>
    </lineage>
</organism>
<evidence type="ECO:0000313" key="1">
    <source>
        <dbReference type="EMBL" id="GHO92652.1"/>
    </source>
</evidence>
<evidence type="ECO:0008006" key="3">
    <source>
        <dbReference type="Google" id="ProtNLM"/>
    </source>
</evidence>
<dbReference type="EMBL" id="BNJK01000001">
    <property type="protein sequence ID" value="GHO92652.1"/>
    <property type="molecule type" value="Genomic_DNA"/>
</dbReference>
<reference evidence="1" key="1">
    <citation type="submission" date="2020-10" db="EMBL/GenBank/DDBJ databases">
        <title>Taxonomic study of unclassified bacteria belonging to the class Ktedonobacteria.</title>
        <authorList>
            <person name="Yabe S."/>
            <person name="Wang C.M."/>
            <person name="Zheng Y."/>
            <person name="Sakai Y."/>
            <person name="Cavaletti L."/>
            <person name="Monciardini P."/>
            <person name="Donadio S."/>
        </authorList>
    </citation>
    <scope>NUCLEOTIDE SEQUENCE</scope>
    <source>
        <strain evidence="1">ID150040</strain>
    </source>
</reference>
<proteinExistence type="predicted"/>
<name>A0A8J3IJW5_9CHLR</name>
<gene>
    <name evidence="1" type="ORF">KSF_027000</name>
</gene>
<dbReference type="Proteomes" id="UP000597444">
    <property type="component" value="Unassembled WGS sequence"/>
</dbReference>
<comment type="caution">
    <text evidence="1">The sequence shown here is derived from an EMBL/GenBank/DDBJ whole genome shotgun (WGS) entry which is preliminary data.</text>
</comment>
<evidence type="ECO:0000313" key="2">
    <source>
        <dbReference type="Proteomes" id="UP000597444"/>
    </source>
</evidence>
<sequence>MVAQHESWISLDLIQGCPANCVYCYLGPAGLTKQVPGPPITAPEPAYQTLSTYQYVEKSRFSDVPGGRNFPVAIGNYTDMCLTQKNREILLELLIRHKQSMPETPVCIVTKALLDQAFLATIQHIGITVIFFISLSFLPTTLEKGAPPPTTRLANFKRIAQFPNLHAIHFWRPATSKSVPDRATALHQIEQLQQSGARVSVVTGLKFGKNLANAFRINEQHALHEYFTTRQADEHAENEIFEQDVQEAILSAAHELAYPVYLHTSCAVSYVLEQPEYNATFRKPHLEAKCQVSTCPPAQRERCFYFQARFPHPSQLLLEQVARYLNLPLSSVIYSERKDSIFVDCSLTQEEQTFLTQATSFPVRGKGLTPTLEWIGSINR</sequence>
<dbReference type="AlphaFoldDB" id="A0A8J3IJW5"/>